<dbReference type="EMBL" id="JAAAXX010000001">
    <property type="protein sequence ID" value="KAF2392661.1"/>
    <property type="molecule type" value="Genomic_DNA"/>
</dbReference>
<sequence>MTREELASLQADFVASLDESSAPAILPQGWFDATSADDLQRFSRYRSALWQHQERSLALTYPVIKALVGDEFFRTLAHAYGQRYPSRQADLKTFGAQLAAFLNDYLAVHAYPYFADVAALEWSVQCAAFAADAVALSAGELAALSSSQLDAQRLTLHPGCSLLHSDWPCAALWTAHVTLDQAFPDLQAKHRTTLVYRLGWVVKVRELNPCEAAGLICLSRGASLSEALLAAQARFAEANRPSQLVDSAALVTRWLNDALLVTVSV</sequence>
<evidence type="ECO:0000313" key="3">
    <source>
        <dbReference type="Proteomes" id="UP000475265"/>
    </source>
</evidence>
<feature type="domain" description="Putative DNA-binding" evidence="1">
    <location>
        <begin position="9"/>
        <end position="102"/>
    </location>
</feature>
<dbReference type="AlphaFoldDB" id="A0A6L5BVF9"/>
<accession>A0A6L5BVF9</accession>
<proteinExistence type="predicted"/>
<organism evidence="2 3">
    <name type="scientific">Pseudomonas frederiksbergensis</name>
    <dbReference type="NCBI Taxonomy" id="104087"/>
    <lineage>
        <taxon>Bacteria</taxon>
        <taxon>Pseudomonadati</taxon>
        <taxon>Pseudomonadota</taxon>
        <taxon>Gammaproteobacteria</taxon>
        <taxon>Pseudomonadales</taxon>
        <taxon>Pseudomonadaceae</taxon>
        <taxon>Pseudomonas</taxon>
    </lineage>
</organism>
<comment type="caution">
    <text evidence="2">The sequence shown here is derived from an EMBL/GenBank/DDBJ whole genome shotgun (WGS) entry which is preliminary data.</text>
</comment>
<name>A0A6L5BVF9_9PSED</name>
<evidence type="ECO:0000259" key="1">
    <source>
        <dbReference type="Pfam" id="PF09836"/>
    </source>
</evidence>
<dbReference type="Pfam" id="PF09836">
    <property type="entry name" value="DUF2063"/>
    <property type="match status" value="1"/>
</dbReference>
<reference evidence="2 3" key="1">
    <citation type="submission" date="2019-12" db="EMBL/GenBank/DDBJ databases">
        <title>Endophytic bacteria associated with Panax ginseng seedlings.</title>
        <authorList>
            <person name="Park J.M."/>
            <person name="Shin R."/>
            <person name="Jo S.H."/>
        </authorList>
    </citation>
    <scope>NUCLEOTIDE SEQUENCE [LARGE SCALE GENOMIC DNA]</scope>
    <source>
        <strain evidence="2 3">PgKB32</strain>
    </source>
</reference>
<evidence type="ECO:0000313" key="2">
    <source>
        <dbReference type="EMBL" id="KAF2392661.1"/>
    </source>
</evidence>
<dbReference type="InterPro" id="IPR018640">
    <property type="entry name" value="DUF2063"/>
</dbReference>
<dbReference type="InterPro" id="IPR044922">
    <property type="entry name" value="DUF2063_N_sf"/>
</dbReference>
<protein>
    <recommendedName>
        <fullName evidence="1">Putative DNA-binding domain-containing protein</fullName>
    </recommendedName>
</protein>
<dbReference type="Proteomes" id="UP000475265">
    <property type="component" value="Unassembled WGS sequence"/>
</dbReference>
<gene>
    <name evidence="2" type="ORF">FX983_00618</name>
</gene>
<dbReference type="Gene3D" id="1.10.150.690">
    <property type="entry name" value="DUF2063"/>
    <property type="match status" value="1"/>
</dbReference>
<dbReference type="RefSeq" id="WP_163908289.1">
    <property type="nucleotide sequence ID" value="NZ_JAAAXX010000001.1"/>
</dbReference>